<dbReference type="PIRSF" id="PIRSF033091">
    <property type="entry name" value="Pesterase_YhaO"/>
    <property type="match status" value="1"/>
</dbReference>
<dbReference type="eggNOG" id="COG0420">
    <property type="taxonomic scope" value="Bacteria"/>
</dbReference>
<dbReference type="InterPro" id="IPR004843">
    <property type="entry name" value="Calcineurin-like_PHP"/>
</dbReference>
<dbReference type="InterPro" id="IPR014576">
    <property type="entry name" value="Pesterase_YhaO"/>
</dbReference>
<dbReference type="Proteomes" id="UP000051999">
    <property type="component" value="Unassembled WGS sequence"/>
</dbReference>
<dbReference type="InterPro" id="IPR050535">
    <property type="entry name" value="DNA_Repair-Maintenance_Comp"/>
</dbReference>
<evidence type="ECO:0000256" key="1">
    <source>
        <dbReference type="ARBA" id="ARBA00022801"/>
    </source>
</evidence>
<dbReference type="AlphaFoldDB" id="A0A0R1RKW0"/>
<dbReference type="InterPro" id="IPR029052">
    <property type="entry name" value="Metallo-depent_PP-like"/>
</dbReference>
<reference evidence="3 4" key="1">
    <citation type="journal article" date="2015" name="Genome Announc.">
        <title>Expanding the biotechnology potential of lactobacilli through comparative genomics of 213 strains and associated genera.</title>
        <authorList>
            <person name="Sun Z."/>
            <person name="Harris H.M."/>
            <person name="McCann A."/>
            <person name="Guo C."/>
            <person name="Argimon S."/>
            <person name="Zhang W."/>
            <person name="Yang X."/>
            <person name="Jeffery I.B."/>
            <person name="Cooney J.C."/>
            <person name="Kagawa T.F."/>
            <person name="Liu W."/>
            <person name="Song Y."/>
            <person name="Salvetti E."/>
            <person name="Wrobel A."/>
            <person name="Rasinkangas P."/>
            <person name="Parkhill J."/>
            <person name="Rea M.C."/>
            <person name="O'Sullivan O."/>
            <person name="Ritari J."/>
            <person name="Douillard F.P."/>
            <person name="Paul Ross R."/>
            <person name="Yang R."/>
            <person name="Briner A.E."/>
            <person name="Felis G.E."/>
            <person name="de Vos W.M."/>
            <person name="Barrangou R."/>
            <person name="Klaenhammer T.R."/>
            <person name="Caufield P.W."/>
            <person name="Cui Y."/>
            <person name="Zhang H."/>
            <person name="O'Toole P.W."/>
        </authorList>
    </citation>
    <scope>NUCLEOTIDE SEQUENCE [LARGE SCALE GENOMIC DNA]</scope>
    <source>
        <strain evidence="3 4">DSM 15814</strain>
    </source>
</reference>
<accession>A0A0R1RKW0</accession>
<dbReference type="PANTHER" id="PTHR30337:SF7">
    <property type="entry name" value="PHOSPHOESTERASE"/>
    <property type="match status" value="1"/>
</dbReference>
<dbReference type="GO" id="GO:0016787">
    <property type="term" value="F:hydrolase activity"/>
    <property type="evidence" value="ECO:0007669"/>
    <property type="project" value="UniProtKB-KW"/>
</dbReference>
<evidence type="ECO:0000313" key="3">
    <source>
        <dbReference type="EMBL" id="KRL57430.1"/>
    </source>
</evidence>
<dbReference type="Pfam" id="PF00149">
    <property type="entry name" value="Metallophos"/>
    <property type="match status" value="1"/>
</dbReference>
<dbReference type="STRING" id="1114972.FD35_GL000446"/>
<dbReference type="RefSeq" id="WP_017261668.1">
    <property type="nucleotide sequence ID" value="NZ_AUAW01000001.1"/>
</dbReference>
<name>A0A0R1RKW0_9LACO</name>
<comment type="caution">
    <text evidence="3">The sequence shown here is derived from an EMBL/GenBank/DDBJ whole genome shotgun (WGS) entry which is preliminary data.</text>
</comment>
<feature type="domain" description="Calcineurin-like phosphoesterase" evidence="2">
    <location>
        <begin position="1"/>
        <end position="200"/>
    </location>
</feature>
<dbReference type="PATRIC" id="fig|1114972.6.peg.446"/>
<sequence length="412" mass="46096">MKFIHTADLHLDSPFLGLKDLPDALWQRIYESPLTAFKRLVSDAIDTQIDFVLITGDVYDRQERAIKAQAAFLTEMERLNQAQIPVYLSYGNHDYLDAATDGLQLPANVHSFGEAVSSFKLTTRDQTKVEIVGFSYPTRVVTTDMAATFPDRDPQADVQIGMLHGSISGKPGPHDTDAPFTVDELMTKHYDYWALGHIHKRQVLHEERPWIIYPGNIQGRHINETGEKGYMLVRQEQSRLIPTFHAVAPVVWNMQTVDCDSITSTNDLQQAIANQLSQLADQVKTHSSNQSLEMLSLKLIHTDQLAAETKQRLTNGSLLSLLQSQEMARLDVVNQLVVDLHMTDEDSESTHFAQLDQYYWNQAADSVFAAENIAKTADQLFAEPTIASALAHSGGNLKQAVIRQVNAAGRDE</sequence>
<evidence type="ECO:0000259" key="2">
    <source>
        <dbReference type="Pfam" id="PF00149"/>
    </source>
</evidence>
<dbReference type="PANTHER" id="PTHR30337">
    <property type="entry name" value="COMPONENT OF ATP-DEPENDENT DSDNA EXONUCLEASE"/>
    <property type="match status" value="1"/>
</dbReference>
<dbReference type="CDD" id="cd00840">
    <property type="entry name" value="MPP_Mre11_N"/>
    <property type="match status" value="1"/>
</dbReference>
<keyword evidence="4" id="KW-1185">Reference proteome</keyword>
<dbReference type="InterPro" id="IPR041796">
    <property type="entry name" value="Mre11_N"/>
</dbReference>
<protein>
    <submittedName>
        <fullName evidence="3">Metallophosphoesterase</fullName>
    </submittedName>
</protein>
<dbReference type="Gene3D" id="3.60.21.10">
    <property type="match status" value="1"/>
</dbReference>
<evidence type="ECO:0000313" key="4">
    <source>
        <dbReference type="Proteomes" id="UP000051999"/>
    </source>
</evidence>
<dbReference type="SUPFAM" id="SSF56300">
    <property type="entry name" value="Metallo-dependent phosphatases"/>
    <property type="match status" value="1"/>
</dbReference>
<organism evidence="3 4">
    <name type="scientific">Furfurilactobacillus rossiae DSM 15814</name>
    <dbReference type="NCBI Taxonomy" id="1114972"/>
    <lineage>
        <taxon>Bacteria</taxon>
        <taxon>Bacillati</taxon>
        <taxon>Bacillota</taxon>
        <taxon>Bacilli</taxon>
        <taxon>Lactobacillales</taxon>
        <taxon>Lactobacillaceae</taxon>
        <taxon>Furfurilactobacillus</taxon>
    </lineage>
</organism>
<dbReference type="EMBL" id="AZFF01000001">
    <property type="protein sequence ID" value="KRL57430.1"/>
    <property type="molecule type" value="Genomic_DNA"/>
</dbReference>
<proteinExistence type="predicted"/>
<gene>
    <name evidence="3" type="ORF">FD35_GL000446</name>
</gene>
<dbReference type="OrthoDB" id="9773856at2"/>
<keyword evidence="1" id="KW-0378">Hydrolase</keyword>